<dbReference type="Gene3D" id="1.20.5.190">
    <property type="match status" value="2"/>
</dbReference>
<dbReference type="GO" id="GO:0000278">
    <property type="term" value="P:mitotic cell cycle"/>
    <property type="evidence" value="ECO:0007669"/>
    <property type="project" value="TreeGrafter"/>
</dbReference>
<dbReference type="SUPFAM" id="SSF52540">
    <property type="entry name" value="P-loop containing nucleoside triphosphate hydrolases"/>
    <property type="match status" value="1"/>
</dbReference>
<proteinExistence type="predicted"/>
<evidence type="ECO:0000256" key="4">
    <source>
        <dbReference type="ARBA" id="ARBA00022860"/>
    </source>
</evidence>
<keyword evidence="4" id="KW-0112">Calmodulin-binding</keyword>
<gene>
    <name evidence="6" type="ORF">GDO81_029046</name>
</gene>
<dbReference type="Pfam" id="PF00612">
    <property type="entry name" value="IQ"/>
    <property type="match status" value="3"/>
</dbReference>
<keyword evidence="7" id="KW-1185">Reference proteome</keyword>
<keyword evidence="3" id="KW-0677">Repeat</keyword>
<dbReference type="FunFam" id="1.20.5.190:FF:000001">
    <property type="entry name" value="unconventional myosin-Va"/>
    <property type="match status" value="1"/>
</dbReference>
<evidence type="ECO:0000256" key="3">
    <source>
        <dbReference type="ARBA" id="ARBA00022737"/>
    </source>
</evidence>
<dbReference type="InterPro" id="IPR051185">
    <property type="entry name" value="ASPM"/>
</dbReference>
<dbReference type="InterPro" id="IPR000048">
    <property type="entry name" value="IQ_motif_EF-hand-BS"/>
</dbReference>
<evidence type="ECO:0008006" key="8">
    <source>
        <dbReference type="Google" id="ProtNLM"/>
    </source>
</evidence>
<dbReference type="SMART" id="SM00015">
    <property type="entry name" value="IQ"/>
    <property type="match status" value="4"/>
</dbReference>
<organism evidence="6 7">
    <name type="scientific">Engystomops pustulosus</name>
    <name type="common">Tungara frog</name>
    <name type="synonym">Physalaemus pustulosus</name>
    <dbReference type="NCBI Taxonomy" id="76066"/>
    <lineage>
        <taxon>Eukaryota</taxon>
        <taxon>Metazoa</taxon>
        <taxon>Chordata</taxon>
        <taxon>Craniata</taxon>
        <taxon>Vertebrata</taxon>
        <taxon>Euteleostomi</taxon>
        <taxon>Amphibia</taxon>
        <taxon>Batrachia</taxon>
        <taxon>Anura</taxon>
        <taxon>Neobatrachia</taxon>
        <taxon>Hyloidea</taxon>
        <taxon>Leptodactylidae</taxon>
        <taxon>Leiuperinae</taxon>
        <taxon>Engystomops</taxon>
    </lineage>
</organism>
<accession>A0AAV6ZP42</accession>
<keyword evidence="2" id="KW-0963">Cytoplasm</keyword>
<dbReference type="Proteomes" id="UP000824782">
    <property type="component" value="Unassembled WGS sequence"/>
</dbReference>
<dbReference type="GO" id="GO:0051295">
    <property type="term" value="P:establishment of meiotic spindle localization"/>
    <property type="evidence" value="ECO:0007669"/>
    <property type="project" value="TreeGrafter"/>
</dbReference>
<dbReference type="GO" id="GO:0000922">
    <property type="term" value="C:spindle pole"/>
    <property type="evidence" value="ECO:0007669"/>
    <property type="project" value="TreeGrafter"/>
</dbReference>
<dbReference type="GO" id="GO:0005516">
    <property type="term" value="F:calmodulin binding"/>
    <property type="evidence" value="ECO:0007669"/>
    <property type="project" value="UniProtKB-KW"/>
</dbReference>
<dbReference type="InterPro" id="IPR027417">
    <property type="entry name" value="P-loop_NTPase"/>
</dbReference>
<keyword evidence="5" id="KW-0175">Coiled coil</keyword>
<dbReference type="GO" id="GO:0007051">
    <property type="term" value="P:spindle organization"/>
    <property type="evidence" value="ECO:0007669"/>
    <property type="project" value="TreeGrafter"/>
</dbReference>
<dbReference type="PANTHER" id="PTHR22706:SF1">
    <property type="entry name" value="ASSEMBLY FACTOR FOR SPINDLE MICROTUBULES"/>
    <property type="match status" value="1"/>
</dbReference>
<feature type="non-terminal residue" evidence="6">
    <location>
        <position position="139"/>
    </location>
</feature>
<evidence type="ECO:0000313" key="7">
    <source>
        <dbReference type="Proteomes" id="UP000824782"/>
    </source>
</evidence>
<dbReference type="EMBL" id="WNYA01000092">
    <property type="protein sequence ID" value="KAG8550075.1"/>
    <property type="molecule type" value="Genomic_DNA"/>
</dbReference>
<sequence>MISGRLADHLRKTRAAISFQKQYRMIRVYRVYQRIRRAAITIQSYTRGMFDRRAYRELLLQHKAKVIQKHLRGWAARKNFIKFRSAAIVIQCYFRRMMARRELKQLKIEARTAEHFKKLSVGMENKVVQLQRKIDEQVT</sequence>
<evidence type="ECO:0000313" key="6">
    <source>
        <dbReference type="EMBL" id="KAG8550075.1"/>
    </source>
</evidence>
<comment type="subcellular location">
    <subcellularLocation>
        <location evidence="1">Cytoplasm</location>
    </subcellularLocation>
</comment>
<evidence type="ECO:0000256" key="2">
    <source>
        <dbReference type="ARBA" id="ARBA00022490"/>
    </source>
</evidence>
<name>A0AAV6ZP42_ENGPU</name>
<dbReference type="PANTHER" id="PTHR22706">
    <property type="entry name" value="ASSEMBLY FACTOR FOR SPINDLE MICROTUBULES"/>
    <property type="match status" value="1"/>
</dbReference>
<comment type="caution">
    <text evidence="6">The sequence shown here is derived from an EMBL/GenBank/DDBJ whole genome shotgun (WGS) entry which is preliminary data.</text>
</comment>
<evidence type="ECO:0000256" key="5">
    <source>
        <dbReference type="ARBA" id="ARBA00023054"/>
    </source>
</evidence>
<dbReference type="PROSITE" id="PS50096">
    <property type="entry name" value="IQ"/>
    <property type="match status" value="3"/>
</dbReference>
<dbReference type="AlphaFoldDB" id="A0AAV6ZP42"/>
<dbReference type="GO" id="GO:0005737">
    <property type="term" value="C:cytoplasm"/>
    <property type="evidence" value="ECO:0007669"/>
    <property type="project" value="UniProtKB-SubCell"/>
</dbReference>
<reference evidence="6" key="1">
    <citation type="thesis" date="2020" institute="ProQuest LLC" country="789 East Eisenhower Parkway, Ann Arbor, MI, USA">
        <title>Comparative Genomics and Chromosome Evolution.</title>
        <authorList>
            <person name="Mudd A.B."/>
        </authorList>
    </citation>
    <scope>NUCLEOTIDE SEQUENCE</scope>
    <source>
        <strain evidence="6">237g6f4</strain>
        <tissue evidence="6">Blood</tissue>
    </source>
</reference>
<protein>
    <recommendedName>
        <fullName evidence="8">Abnormal spindle-like microcephaly-associated protein</fullName>
    </recommendedName>
</protein>
<evidence type="ECO:0000256" key="1">
    <source>
        <dbReference type="ARBA" id="ARBA00004496"/>
    </source>
</evidence>